<name>A0AAD4Q7A2_9AGAM</name>
<comment type="caution">
    <text evidence="1">The sequence shown here is derived from an EMBL/GenBank/DDBJ whole genome shotgun (WGS) entry which is preliminary data.</text>
</comment>
<evidence type="ECO:0000313" key="2">
    <source>
        <dbReference type="Proteomes" id="UP001201163"/>
    </source>
</evidence>
<evidence type="ECO:0000313" key="1">
    <source>
        <dbReference type="EMBL" id="KAH8977829.1"/>
    </source>
</evidence>
<gene>
    <name evidence="1" type="ORF">EDB92DRAFT_1995163</name>
</gene>
<accession>A0AAD4Q7A2</accession>
<keyword evidence="2" id="KW-1185">Reference proteome</keyword>
<organism evidence="1 2">
    <name type="scientific">Lactarius akahatsu</name>
    <dbReference type="NCBI Taxonomy" id="416441"/>
    <lineage>
        <taxon>Eukaryota</taxon>
        <taxon>Fungi</taxon>
        <taxon>Dikarya</taxon>
        <taxon>Basidiomycota</taxon>
        <taxon>Agaricomycotina</taxon>
        <taxon>Agaricomycetes</taxon>
        <taxon>Russulales</taxon>
        <taxon>Russulaceae</taxon>
        <taxon>Lactarius</taxon>
    </lineage>
</organism>
<protein>
    <submittedName>
        <fullName evidence="1">Uncharacterized protein</fullName>
    </submittedName>
</protein>
<dbReference type="Proteomes" id="UP001201163">
    <property type="component" value="Unassembled WGS sequence"/>
</dbReference>
<reference evidence="1" key="1">
    <citation type="submission" date="2022-01" db="EMBL/GenBank/DDBJ databases">
        <title>Comparative genomics reveals a dynamic genome evolution in the ectomycorrhizal milk-cap (Lactarius) mushrooms.</title>
        <authorList>
            <consortium name="DOE Joint Genome Institute"/>
            <person name="Lebreton A."/>
            <person name="Tang N."/>
            <person name="Kuo A."/>
            <person name="LaButti K."/>
            <person name="Drula E."/>
            <person name="Barry K."/>
            <person name="Clum A."/>
            <person name="Lipzen A."/>
            <person name="Mousain D."/>
            <person name="Ng V."/>
            <person name="Wang R."/>
            <person name="Wang X."/>
            <person name="Dai Y."/>
            <person name="Henrissat B."/>
            <person name="Grigoriev I.V."/>
            <person name="Guerin-Laguette A."/>
            <person name="Yu F."/>
            <person name="Martin F.M."/>
        </authorList>
    </citation>
    <scope>NUCLEOTIDE SEQUENCE</scope>
    <source>
        <strain evidence="1">QP</strain>
    </source>
</reference>
<dbReference type="EMBL" id="JAKELL010000271">
    <property type="protein sequence ID" value="KAH8977829.1"/>
    <property type="molecule type" value="Genomic_DNA"/>
</dbReference>
<sequence length="274" mass="29957">MSRPPSVKVLLHRSRGEETLRRPKSAAFGSDAAKHARINACQTLLTNTFLVARKPLLCFPEARVLSYGFSLTAAKLNVTLDCVSIGVTEWYLLSTLAQSDLEPSESRARTLSSGIAQPPPPCAVFLCAAYIDQLIIHSPECKRHIPHEKSEPWPSTSTGKQNVKPVVKLWRDGRPGEPSTAERVSDFRRRRGSGELQILGEDAESGVYPRSLGASANASFFWSLVVGATDIRQSVYIVVNASSWCGVVVVAVAECGDEYDPYLWTDDAVRIGNV</sequence>
<dbReference type="AlphaFoldDB" id="A0AAD4Q7A2"/>
<proteinExistence type="predicted"/>